<feature type="transmembrane region" description="Helical" evidence="6">
    <location>
        <begin position="106"/>
        <end position="124"/>
    </location>
</feature>
<dbReference type="EMBL" id="QYUP01000113">
    <property type="protein sequence ID" value="RJG15721.1"/>
    <property type="molecule type" value="Genomic_DNA"/>
</dbReference>
<evidence type="ECO:0000256" key="2">
    <source>
        <dbReference type="ARBA" id="ARBA00009399"/>
    </source>
</evidence>
<protein>
    <submittedName>
        <fullName evidence="8">GtrA family protein</fullName>
    </submittedName>
</protein>
<evidence type="ECO:0000259" key="7">
    <source>
        <dbReference type="Pfam" id="PF04138"/>
    </source>
</evidence>
<keyword evidence="5 6" id="KW-0472">Membrane</keyword>
<evidence type="ECO:0000256" key="3">
    <source>
        <dbReference type="ARBA" id="ARBA00022692"/>
    </source>
</evidence>
<dbReference type="GO" id="GO:0000271">
    <property type="term" value="P:polysaccharide biosynthetic process"/>
    <property type="evidence" value="ECO:0007669"/>
    <property type="project" value="InterPro"/>
</dbReference>
<keyword evidence="3 6" id="KW-0812">Transmembrane</keyword>
<gene>
    <name evidence="8" type="ORF">D3872_12510</name>
</gene>
<evidence type="ECO:0000256" key="1">
    <source>
        <dbReference type="ARBA" id="ARBA00004141"/>
    </source>
</evidence>
<dbReference type="PANTHER" id="PTHR38459">
    <property type="entry name" value="PROPHAGE BACTOPRENOL-LINKED GLUCOSE TRANSLOCASE HOMOLOG"/>
    <property type="match status" value="1"/>
</dbReference>
<dbReference type="PANTHER" id="PTHR38459:SF1">
    <property type="entry name" value="PROPHAGE BACTOPRENOL-LINKED GLUCOSE TRANSLOCASE HOMOLOG"/>
    <property type="match status" value="1"/>
</dbReference>
<comment type="subcellular location">
    <subcellularLocation>
        <location evidence="1">Membrane</location>
        <topology evidence="1">Multi-pass membrane protein</topology>
    </subcellularLocation>
</comment>
<dbReference type="OrthoDB" id="8758470at2"/>
<comment type="caution">
    <text evidence="8">The sequence shown here is derived from an EMBL/GenBank/DDBJ whole genome shotgun (WGS) entry which is preliminary data.</text>
</comment>
<dbReference type="Pfam" id="PF04138">
    <property type="entry name" value="GtrA_DPMS_TM"/>
    <property type="match status" value="1"/>
</dbReference>
<evidence type="ECO:0000313" key="9">
    <source>
        <dbReference type="Proteomes" id="UP000284006"/>
    </source>
</evidence>
<comment type="similarity">
    <text evidence="2">Belongs to the GtrA family.</text>
</comment>
<reference evidence="8 9" key="1">
    <citation type="submission" date="2018-09" db="EMBL/GenBank/DDBJ databases">
        <authorList>
            <person name="Zhu H."/>
        </authorList>
    </citation>
    <scope>NUCLEOTIDE SEQUENCE [LARGE SCALE GENOMIC DNA]</scope>
    <source>
        <strain evidence="8 9">K1S02-61</strain>
    </source>
</reference>
<feature type="domain" description="GtrA/DPMS transmembrane" evidence="7">
    <location>
        <begin position="14"/>
        <end position="124"/>
    </location>
</feature>
<sequence length="130" mass="13982">MRELLTRQRQFLLYLAGGVASALIDVGLMQFLIYSGVNYVAATSAGFVAGLLFNYGYHATVTFTAPPSGRSLGRYLTVVAFNYGFTLACVALSVHVLGVAVVGKLVSLPLVAINGFILGKHWIFKQHGTR</sequence>
<dbReference type="AlphaFoldDB" id="A0A418XT25"/>
<evidence type="ECO:0000256" key="5">
    <source>
        <dbReference type="ARBA" id="ARBA00023136"/>
    </source>
</evidence>
<dbReference type="RefSeq" id="WP_119811076.1">
    <property type="nucleotide sequence ID" value="NZ_QYUP01000113.1"/>
</dbReference>
<proteinExistence type="inferred from homology"/>
<feature type="transmembrane region" description="Helical" evidence="6">
    <location>
        <begin position="12"/>
        <end position="33"/>
    </location>
</feature>
<feature type="transmembrane region" description="Helical" evidence="6">
    <location>
        <begin position="78"/>
        <end position="100"/>
    </location>
</feature>
<feature type="transmembrane region" description="Helical" evidence="6">
    <location>
        <begin position="39"/>
        <end position="57"/>
    </location>
</feature>
<keyword evidence="9" id="KW-1185">Reference proteome</keyword>
<organism evidence="8 9">
    <name type="scientific">Massilia cavernae</name>
    <dbReference type="NCBI Taxonomy" id="2320864"/>
    <lineage>
        <taxon>Bacteria</taxon>
        <taxon>Pseudomonadati</taxon>
        <taxon>Pseudomonadota</taxon>
        <taxon>Betaproteobacteria</taxon>
        <taxon>Burkholderiales</taxon>
        <taxon>Oxalobacteraceae</taxon>
        <taxon>Telluria group</taxon>
        <taxon>Massilia</taxon>
    </lineage>
</organism>
<evidence type="ECO:0000313" key="8">
    <source>
        <dbReference type="EMBL" id="RJG15721.1"/>
    </source>
</evidence>
<dbReference type="GO" id="GO:0005886">
    <property type="term" value="C:plasma membrane"/>
    <property type="evidence" value="ECO:0007669"/>
    <property type="project" value="TreeGrafter"/>
</dbReference>
<name>A0A418XT25_9BURK</name>
<dbReference type="InterPro" id="IPR051401">
    <property type="entry name" value="GtrA_CellWall_Glycosyl"/>
</dbReference>
<dbReference type="Proteomes" id="UP000284006">
    <property type="component" value="Unassembled WGS sequence"/>
</dbReference>
<evidence type="ECO:0000256" key="4">
    <source>
        <dbReference type="ARBA" id="ARBA00022989"/>
    </source>
</evidence>
<keyword evidence="4 6" id="KW-1133">Transmembrane helix</keyword>
<evidence type="ECO:0000256" key="6">
    <source>
        <dbReference type="SAM" id="Phobius"/>
    </source>
</evidence>
<accession>A0A418XT25</accession>
<dbReference type="InterPro" id="IPR007267">
    <property type="entry name" value="GtrA_DPMS_TM"/>
</dbReference>